<dbReference type="AlphaFoldDB" id="A0A1I8NQE7"/>
<dbReference type="Proteomes" id="UP000095300">
    <property type="component" value="Unassembled WGS sequence"/>
</dbReference>
<reference evidence="2" key="1">
    <citation type="submission" date="2020-05" db="UniProtKB">
        <authorList>
            <consortium name="EnsemblMetazoa"/>
        </authorList>
    </citation>
    <scope>IDENTIFICATION</scope>
    <source>
        <strain evidence="2">USDA</strain>
    </source>
</reference>
<feature type="region of interest" description="Disordered" evidence="1">
    <location>
        <begin position="244"/>
        <end position="266"/>
    </location>
</feature>
<accession>A0A1I8NQE7</accession>
<sequence length="349" mass="39084">MFRHSLASIYLYRTQFYSKFNMEQLTANNLVVGEGTHPENTHPSIYVVDLHGEVYIQLEGSHTTSSVTDNDSSKPYVKFEEGLNAFQNDPKSEVAKISCVPKEEEDCETQKGTNPQGAEWEKTDEFQRKHQMLTERFAQLTETFDAITKNLEALAGISEASKSFRDMDRRISEPEGDSLDAQCSVSATLSSLEVNASLGLQENLSIGPTSLIALSEPSSKSLMLNSLANYASAENALQCHTSPEGHPLNELSSNSKTPRITTEEPQRQEFHTIHIDTSYSPSLSMVQRPPLCQRLWDGITYFCGALCLCLQVNRNSFFYHALSISPLLMQPPPPMRLSEDKGYLWKSLE</sequence>
<evidence type="ECO:0000256" key="1">
    <source>
        <dbReference type="SAM" id="MobiDB-lite"/>
    </source>
</evidence>
<keyword evidence="3" id="KW-1185">Reference proteome</keyword>
<dbReference type="EnsemblMetazoa" id="SCAU001131-RA">
    <property type="protein sequence ID" value="SCAU001131-PA"/>
    <property type="gene ID" value="SCAU001131"/>
</dbReference>
<gene>
    <name evidence="2" type="primary">106089991</name>
</gene>
<name>A0A1I8NQE7_STOCA</name>
<feature type="compositionally biased region" description="Polar residues" evidence="1">
    <location>
        <begin position="250"/>
        <end position="260"/>
    </location>
</feature>
<dbReference type="OrthoDB" id="7870512at2759"/>
<protein>
    <submittedName>
        <fullName evidence="2">Uncharacterized protein</fullName>
    </submittedName>
</protein>
<evidence type="ECO:0000313" key="2">
    <source>
        <dbReference type="EnsemblMetazoa" id="SCAU001131-PA"/>
    </source>
</evidence>
<organism evidence="2 3">
    <name type="scientific">Stomoxys calcitrans</name>
    <name type="common">Stable fly</name>
    <name type="synonym">Conops calcitrans</name>
    <dbReference type="NCBI Taxonomy" id="35570"/>
    <lineage>
        <taxon>Eukaryota</taxon>
        <taxon>Metazoa</taxon>
        <taxon>Ecdysozoa</taxon>
        <taxon>Arthropoda</taxon>
        <taxon>Hexapoda</taxon>
        <taxon>Insecta</taxon>
        <taxon>Pterygota</taxon>
        <taxon>Neoptera</taxon>
        <taxon>Endopterygota</taxon>
        <taxon>Diptera</taxon>
        <taxon>Brachycera</taxon>
        <taxon>Muscomorpha</taxon>
        <taxon>Muscoidea</taxon>
        <taxon>Muscidae</taxon>
        <taxon>Stomoxys</taxon>
    </lineage>
</organism>
<proteinExistence type="predicted"/>
<dbReference type="VEuPathDB" id="VectorBase:SCAU001131"/>
<evidence type="ECO:0000313" key="3">
    <source>
        <dbReference type="Proteomes" id="UP000095300"/>
    </source>
</evidence>